<reference evidence="3 4" key="1">
    <citation type="submission" date="2023-08" db="EMBL/GenBank/DDBJ databases">
        <title>Whole-genome sequencing of halo(alkali)philic microorganisms from hypersaline lakes.</title>
        <authorList>
            <person name="Sorokin D.Y."/>
            <person name="Abbas B."/>
            <person name="Merkel A.Y."/>
        </authorList>
    </citation>
    <scope>NUCLEOTIDE SEQUENCE [LARGE SCALE GENOMIC DNA]</scope>
    <source>
        <strain evidence="3 4">AB-CW4</strain>
    </source>
</reference>
<feature type="transmembrane region" description="Helical" evidence="1">
    <location>
        <begin position="12"/>
        <end position="33"/>
    </location>
</feature>
<sequence length="142" mass="15927">MERQYRSKMDAWIVLVLLGSALVCLWAGGVLLIESEGDKLVIALLIAAVGAGLPLWMLLDTVYVIDQDMIRVHNGPFRWKVPLANIQSVKRERTILAGPALSMDRIVIQYGRWKMLIISPRDPETFIAELENRRASLSPSVS</sequence>
<feature type="domain" description="Uncharacterized protein YyaB-like PH" evidence="2">
    <location>
        <begin position="61"/>
        <end position="133"/>
    </location>
</feature>
<evidence type="ECO:0000313" key="3">
    <source>
        <dbReference type="EMBL" id="MDQ2070829.1"/>
    </source>
</evidence>
<organism evidence="3 4">
    <name type="scientific">Natronospira bacteriovora</name>
    <dbReference type="NCBI Taxonomy" id="3069753"/>
    <lineage>
        <taxon>Bacteria</taxon>
        <taxon>Pseudomonadati</taxon>
        <taxon>Pseudomonadota</taxon>
        <taxon>Gammaproteobacteria</taxon>
        <taxon>Natronospirales</taxon>
        <taxon>Natronospiraceae</taxon>
        <taxon>Natronospira</taxon>
    </lineage>
</organism>
<evidence type="ECO:0000259" key="2">
    <source>
        <dbReference type="Pfam" id="PF06713"/>
    </source>
</evidence>
<dbReference type="EMBL" id="JAVDDT010000011">
    <property type="protein sequence ID" value="MDQ2070829.1"/>
    <property type="molecule type" value="Genomic_DNA"/>
</dbReference>
<protein>
    <submittedName>
        <fullName evidence="3">PH domain-containing protein</fullName>
    </submittedName>
</protein>
<keyword evidence="4" id="KW-1185">Reference proteome</keyword>
<dbReference type="InterPro" id="IPR009589">
    <property type="entry name" value="PH_YyaB-like"/>
</dbReference>
<evidence type="ECO:0000313" key="4">
    <source>
        <dbReference type="Proteomes" id="UP001239019"/>
    </source>
</evidence>
<gene>
    <name evidence="3" type="ORF">RBH19_13205</name>
</gene>
<proteinExistence type="predicted"/>
<keyword evidence="1" id="KW-1133">Transmembrane helix</keyword>
<keyword evidence="1" id="KW-0812">Transmembrane</keyword>
<accession>A0ABU0WA88</accession>
<dbReference type="RefSeq" id="WP_306729326.1">
    <property type="nucleotide sequence ID" value="NZ_JAVDDT010000011.1"/>
</dbReference>
<keyword evidence="1" id="KW-0472">Membrane</keyword>
<evidence type="ECO:0000256" key="1">
    <source>
        <dbReference type="SAM" id="Phobius"/>
    </source>
</evidence>
<name>A0ABU0WA88_9GAMM</name>
<dbReference type="Proteomes" id="UP001239019">
    <property type="component" value="Unassembled WGS sequence"/>
</dbReference>
<dbReference type="Pfam" id="PF06713">
    <property type="entry name" value="bPH_4"/>
    <property type="match status" value="1"/>
</dbReference>
<comment type="caution">
    <text evidence="3">The sequence shown here is derived from an EMBL/GenBank/DDBJ whole genome shotgun (WGS) entry which is preliminary data.</text>
</comment>
<feature type="transmembrane region" description="Helical" evidence="1">
    <location>
        <begin position="39"/>
        <end position="59"/>
    </location>
</feature>